<dbReference type="HOGENOM" id="CLU_100665_2_0_1"/>
<dbReference type="OMA" id="IEALWIF"/>
<evidence type="ECO:0000313" key="2">
    <source>
        <dbReference type="Proteomes" id="UP000008142"/>
    </source>
</evidence>
<evidence type="ECO:0000313" key="1">
    <source>
        <dbReference type="EMBL" id="EGC42505.1"/>
    </source>
</evidence>
<protein>
    <submittedName>
        <fullName evidence="1">Uncharacterized protein</fullName>
    </submittedName>
</protein>
<organism evidence="2">
    <name type="scientific">Ajellomyces capsulatus (strain H88)</name>
    <name type="common">Darling's disease fungus</name>
    <name type="synonym">Histoplasma capsulatum</name>
    <dbReference type="NCBI Taxonomy" id="544711"/>
    <lineage>
        <taxon>Eukaryota</taxon>
        <taxon>Fungi</taxon>
        <taxon>Dikarya</taxon>
        <taxon>Ascomycota</taxon>
        <taxon>Pezizomycotina</taxon>
        <taxon>Eurotiomycetes</taxon>
        <taxon>Eurotiomycetidae</taxon>
        <taxon>Onygenales</taxon>
        <taxon>Ajellomycetaceae</taxon>
        <taxon>Histoplasma</taxon>
    </lineage>
</organism>
<dbReference type="VEuPathDB" id="FungiDB:I7I53_11639"/>
<proteinExistence type="predicted"/>
<name>F0UVZ5_AJEC8</name>
<dbReference type="AlphaFoldDB" id="F0UVZ5"/>
<reference evidence="2" key="1">
    <citation type="submission" date="2008-07" db="EMBL/GenBank/DDBJ databases">
        <title>Annotation of Ajellomyces capsulatus strain H88.</title>
        <authorList>
            <person name="Champion M."/>
            <person name="Cuomo C."/>
            <person name="Ma L.-J."/>
            <person name="Henn M.R."/>
            <person name="Sil A."/>
            <person name="Goldman B."/>
            <person name="Young S.K."/>
            <person name="Kodira C.D."/>
            <person name="Zeng Q."/>
            <person name="Koehrsen M."/>
            <person name="Alvarado L."/>
            <person name="Berlin A."/>
            <person name="Borenstein D."/>
            <person name="Chen Z."/>
            <person name="Engels R."/>
            <person name="Freedman E."/>
            <person name="Gellesch M."/>
            <person name="Goldberg J."/>
            <person name="Griggs A."/>
            <person name="Gujja S."/>
            <person name="Heiman D."/>
            <person name="Hepburn T."/>
            <person name="Howarth C."/>
            <person name="Jen D."/>
            <person name="Larson L."/>
            <person name="Lewis B."/>
            <person name="Mehta T."/>
            <person name="Park D."/>
            <person name="Pearson M."/>
            <person name="Roberts A."/>
            <person name="Saif S."/>
            <person name="Shea T."/>
            <person name="Shenoy N."/>
            <person name="Sisk P."/>
            <person name="Stolte C."/>
            <person name="Sykes S."/>
            <person name="Walk T."/>
            <person name="White J."/>
            <person name="Yandava C."/>
            <person name="Klein B."/>
            <person name="McEwen J.G."/>
            <person name="Puccia R."/>
            <person name="Goldman G.H."/>
            <person name="Felipe M.S."/>
            <person name="Nino-Vega G."/>
            <person name="San-Blas G."/>
            <person name="Taylor J."/>
            <person name="Mendoza L."/>
            <person name="Galagan J."/>
            <person name="Nusbaum C."/>
            <person name="Birren B."/>
        </authorList>
    </citation>
    <scope>NUCLEOTIDE SEQUENCE [LARGE SCALE GENOMIC DNA]</scope>
    <source>
        <strain evidence="2">H88</strain>
    </source>
</reference>
<dbReference type="OrthoDB" id="4179554at2759"/>
<dbReference type="Proteomes" id="UP000008142">
    <property type="component" value="Unassembled WGS sequence"/>
</dbReference>
<gene>
    <name evidence="1" type="ORF">HCEG_09287</name>
</gene>
<dbReference type="STRING" id="544711.F0UVZ5"/>
<dbReference type="EMBL" id="DS990645">
    <property type="protein sequence ID" value="EGC42505.1"/>
    <property type="molecule type" value="Genomic_DNA"/>
</dbReference>
<accession>F0UVZ5</accession>
<sequence>MDFSAAYDPTTFANVSSLENAAKGFSNLNGLSIVETTLKNLILQHEVADIFGVALVHRHFDLDDGTVLVEKDMVLSPWTCNGSWDKFGGKIALISWLCKEDKTVPYEFGFYSYRQASPTKLEKHSAFAQAYFDSVKEHGLEEYIGLRRLTGHEPKEMLECTEGKVYINFSISEIPPELVENGTQTMWFFDGQPPYRMYRCSCINTGSADNPNHNHIDRN</sequence>